<evidence type="ECO:0000313" key="2">
    <source>
        <dbReference type="EMBL" id="CAE8735584.1"/>
    </source>
</evidence>
<name>A0A813LRH8_POLGL</name>
<dbReference type="AlphaFoldDB" id="A0A813LRH8"/>
<accession>A0A813LRH8</accession>
<comment type="caution">
    <text evidence="2">The sequence shown here is derived from an EMBL/GenBank/DDBJ whole genome shotgun (WGS) entry which is preliminary data.</text>
</comment>
<proteinExistence type="predicted"/>
<dbReference type="EMBL" id="CAJNNW010036563">
    <property type="protein sequence ID" value="CAE8735584.1"/>
    <property type="molecule type" value="Genomic_DNA"/>
</dbReference>
<feature type="region of interest" description="Disordered" evidence="1">
    <location>
        <begin position="14"/>
        <end position="72"/>
    </location>
</feature>
<gene>
    <name evidence="2" type="ORF">PGLA2088_LOCUS47918</name>
</gene>
<sequence>QRIQEVAIMFGRRAIKPTGRDEPSELSLGEGSDPAEEDAAFRIPAEETLQGGPQAAGGEPPSALKQAMDAAS</sequence>
<dbReference type="Proteomes" id="UP000626109">
    <property type="component" value="Unassembled WGS sequence"/>
</dbReference>
<feature type="compositionally biased region" description="Low complexity" evidence="1">
    <location>
        <begin position="50"/>
        <end position="61"/>
    </location>
</feature>
<feature type="non-terminal residue" evidence="2">
    <location>
        <position position="1"/>
    </location>
</feature>
<protein>
    <submittedName>
        <fullName evidence="2">Uncharacterized protein</fullName>
    </submittedName>
</protein>
<evidence type="ECO:0000256" key="1">
    <source>
        <dbReference type="SAM" id="MobiDB-lite"/>
    </source>
</evidence>
<organism evidence="2 3">
    <name type="scientific">Polarella glacialis</name>
    <name type="common">Dinoflagellate</name>
    <dbReference type="NCBI Taxonomy" id="89957"/>
    <lineage>
        <taxon>Eukaryota</taxon>
        <taxon>Sar</taxon>
        <taxon>Alveolata</taxon>
        <taxon>Dinophyceae</taxon>
        <taxon>Suessiales</taxon>
        <taxon>Suessiaceae</taxon>
        <taxon>Polarella</taxon>
    </lineage>
</organism>
<evidence type="ECO:0000313" key="3">
    <source>
        <dbReference type="Proteomes" id="UP000626109"/>
    </source>
</evidence>
<feature type="non-terminal residue" evidence="2">
    <location>
        <position position="72"/>
    </location>
</feature>
<reference evidence="2" key="1">
    <citation type="submission" date="2021-02" db="EMBL/GenBank/DDBJ databases">
        <authorList>
            <person name="Dougan E. K."/>
            <person name="Rhodes N."/>
            <person name="Thang M."/>
            <person name="Chan C."/>
        </authorList>
    </citation>
    <scope>NUCLEOTIDE SEQUENCE</scope>
</reference>